<proteinExistence type="predicted"/>
<feature type="transmembrane region" description="Helical" evidence="1">
    <location>
        <begin position="392"/>
        <end position="410"/>
    </location>
</feature>
<evidence type="ECO:0000313" key="2">
    <source>
        <dbReference type="EMBL" id="KAK9882715.1"/>
    </source>
</evidence>
<dbReference type="EMBL" id="JARQZJ010000080">
    <property type="protein sequence ID" value="KAK9882715.1"/>
    <property type="molecule type" value="Genomic_DNA"/>
</dbReference>
<comment type="caution">
    <text evidence="2">The sequence shown here is derived from an EMBL/GenBank/DDBJ whole genome shotgun (WGS) entry which is preliminary data.</text>
</comment>
<dbReference type="AlphaFoldDB" id="A0AAW1UJQ8"/>
<reference evidence="2 3" key="1">
    <citation type="submission" date="2023-03" db="EMBL/GenBank/DDBJ databases">
        <title>Genome insight into feeding habits of ladybird beetles.</title>
        <authorList>
            <person name="Li H.-S."/>
            <person name="Huang Y.-H."/>
            <person name="Pang H."/>
        </authorList>
    </citation>
    <scope>NUCLEOTIDE SEQUENCE [LARGE SCALE GENOMIC DNA]</scope>
    <source>
        <strain evidence="2">SYSU_2023b</strain>
        <tissue evidence="2">Whole body</tissue>
    </source>
</reference>
<evidence type="ECO:0000256" key="1">
    <source>
        <dbReference type="SAM" id="Phobius"/>
    </source>
</evidence>
<accession>A0AAW1UJQ8</accession>
<sequence>MAECILKPCKDKGGVLITLTRKAVDKIIQCSEIRKDDVKEKFLQNDSLQVHSKCRQSYILRPKPPQQDEEPPAKIPRESFDFKSLCFLCGRKCVDISKCRNPAQEEWSLVQKLELIDSIRTEAINRHDKWGDEVSVRLSQVIDLVSSDGRYHWHCYQTFQKPGSSLPEKGAATTKGGSSADAKREDAFDLLCDYLEENDECQYAFEELQNMFVQLSPEVEPYTDIHFKRKLIQRYGNSLNFAVLPGKRSVICFSGTTTNILSDNWYRNRNSDNEAQEELRVIKAAAAIIRREIKSRSYDYSQFPTIGEISKGGVELVPEVLNVLISKIIQPTSKRQTPEKIQRTKQVAERKKNCNMSQYNKRCTSKIIFVSCPTWNRCFIAQKIWFKGLGRYSLQFGCLFAICLGNLFSIMRTTMYTLWMAITPSMSWVELLA</sequence>
<dbReference type="Proteomes" id="UP001431783">
    <property type="component" value="Unassembled WGS sequence"/>
</dbReference>
<keyword evidence="1" id="KW-0472">Membrane</keyword>
<evidence type="ECO:0000313" key="3">
    <source>
        <dbReference type="Proteomes" id="UP001431783"/>
    </source>
</evidence>
<protein>
    <submittedName>
        <fullName evidence="2">Uncharacterized protein</fullName>
    </submittedName>
</protein>
<keyword evidence="3" id="KW-1185">Reference proteome</keyword>
<name>A0AAW1UJQ8_9CUCU</name>
<gene>
    <name evidence="2" type="ORF">WA026_022766</name>
</gene>
<organism evidence="2 3">
    <name type="scientific">Henosepilachna vigintioctopunctata</name>
    <dbReference type="NCBI Taxonomy" id="420089"/>
    <lineage>
        <taxon>Eukaryota</taxon>
        <taxon>Metazoa</taxon>
        <taxon>Ecdysozoa</taxon>
        <taxon>Arthropoda</taxon>
        <taxon>Hexapoda</taxon>
        <taxon>Insecta</taxon>
        <taxon>Pterygota</taxon>
        <taxon>Neoptera</taxon>
        <taxon>Endopterygota</taxon>
        <taxon>Coleoptera</taxon>
        <taxon>Polyphaga</taxon>
        <taxon>Cucujiformia</taxon>
        <taxon>Coccinelloidea</taxon>
        <taxon>Coccinellidae</taxon>
        <taxon>Epilachninae</taxon>
        <taxon>Epilachnini</taxon>
        <taxon>Henosepilachna</taxon>
    </lineage>
</organism>
<keyword evidence="1" id="KW-1133">Transmembrane helix</keyword>
<keyword evidence="1" id="KW-0812">Transmembrane</keyword>